<dbReference type="Proteomes" id="UP000233551">
    <property type="component" value="Unassembled WGS sequence"/>
</dbReference>
<evidence type="ECO:0000256" key="1">
    <source>
        <dbReference type="SAM" id="MobiDB-lite"/>
    </source>
</evidence>
<dbReference type="EMBL" id="PGOL01000434">
    <property type="protein sequence ID" value="PKI70686.1"/>
    <property type="molecule type" value="Genomic_DNA"/>
</dbReference>
<feature type="region of interest" description="Disordered" evidence="1">
    <location>
        <begin position="62"/>
        <end position="106"/>
    </location>
</feature>
<organism evidence="2 3">
    <name type="scientific">Punica granatum</name>
    <name type="common">Pomegranate</name>
    <dbReference type="NCBI Taxonomy" id="22663"/>
    <lineage>
        <taxon>Eukaryota</taxon>
        <taxon>Viridiplantae</taxon>
        <taxon>Streptophyta</taxon>
        <taxon>Embryophyta</taxon>
        <taxon>Tracheophyta</taxon>
        <taxon>Spermatophyta</taxon>
        <taxon>Magnoliopsida</taxon>
        <taxon>eudicotyledons</taxon>
        <taxon>Gunneridae</taxon>
        <taxon>Pentapetalae</taxon>
        <taxon>rosids</taxon>
        <taxon>malvids</taxon>
        <taxon>Myrtales</taxon>
        <taxon>Lythraceae</taxon>
        <taxon>Punica</taxon>
    </lineage>
</organism>
<proteinExistence type="predicted"/>
<sequence>MRSGRELQWLTRAMAVSSISILATSRHANMQYYVISEVRGGSRKLARSFTVPMGHLDVAVGGSKMAGSPTDSLGGGKLREEENSPRENLAWKERQGAGVATRHSGS</sequence>
<evidence type="ECO:0000313" key="2">
    <source>
        <dbReference type="EMBL" id="PKI70686.1"/>
    </source>
</evidence>
<name>A0A2I0KS62_PUNGR</name>
<dbReference type="AlphaFoldDB" id="A0A2I0KS62"/>
<feature type="compositionally biased region" description="Basic and acidic residues" evidence="1">
    <location>
        <begin position="77"/>
        <end position="95"/>
    </location>
</feature>
<gene>
    <name evidence="2" type="ORF">CRG98_008919</name>
</gene>
<reference evidence="2 3" key="1">
    <citation type="submission" date="2017-11" db="EMBL/GenBank/DDBJ databases">
        <title>De-novo sequencing of pomegranate (Punica granatum L.) genome.</title>
        <authorList>
            <person name="Akparov Z."/>
            <person name="Amiraslanov A."/>
            <person name="Hajiyeva S."/>
            <person name="Abbasov M."/>
            <person name="Kaur K."/>
            <person name="Hamwieh A."/>
            <person name="Solovyev V."/>
            <person name="Salamov A."/>
            <person name="Braich B."/>
            <person name="Kosarev P."/>
            <person name="Mahmoud A."/>
            <person name="Hajiyev E."/>
            <person name="Babayeva S."/>
            <person name="Izzatullayeva V."/>
            <person name="Mammadov A."/>
            <person name="Mammadov A."/>
            <person name="Sharifova S."/>
            <person name="Ojaghi J."/>
            <person name="Eynullazada K."/>
            <person name="Bayramov B."/>
            <person name="Abdulazimova A."/>
            <person name="Shahmuradov I."/>
        </authorList>
    </citation>
    <scope>NUCLEOTIDE SEQUENCE [LARGE SCALE GENOMIC DNA]</scope>
    <source>
        <strain evidence="3">cv. AG2017</strain>
        <tissue evidence="2">Leaf</tissue>
    </source>
</reference>
<protein>
    <submittedName>
        <fullName evidence="2">Uncharacterized protein</fullName>
    </submittedName>
</protein>
<keyword evidence="3" id="KW-1185">Reference proteome</keyword>
<accession>A0A2I0KS62</accession>
<comment type="caution">
    <text evidence="2">The sequence shown here is derived from an EMBL/GenBank/DDBJ whole genome shotgun (WGS) entry which is preliminary data.</text>
</comment>
<evidence type="ECO:0000313" key="3">
    <source>
        <dbReference type="Proteomes" id="UP000233551"/>
    </source>
</evidence>